<keyword evidence="2" id="KW-1185">Reference proteome</keyword>
<proteinExistence type="predicted"/>
<accession>A0A9W8Q3K6</accession>
<dbReference type="KEGG" id="amus:LMH87_004309"/>
<dbReference type="AlphaFoldDB" id="A0A9W8Q3K6"/>
<dbReference type="Proteomes" id="UP001144673">
    <property type="component" value="Chromosome 2"/>
</dbReference>
<reference evidence="1" key="1">
    <citation type="journal article" date="2023" name="Access Microbiol">
        <title>De-novo genome assembly for Akanthomyces muscarius, a biocontrol agent of insect agricultural pests.</title>
        <authorList>
            <person name="Erdos Z."/>
            <person name="Studholme D.J."/>
            <person name="Raymond B."/>
            <person name="Sharma M."/>
        </authorList>
    </citation>
    <scope>NUCLEOTIDE SEQUENCE</scope>
    <source>
        <strain evidence="1">Ve6</strain>
    </source>
</reference>
<dbReference type="EMBL" id="JAJHUN010000011">
    <property type="protein sequence ID" value="KAJ4145459.1"/>
    <property type="molecule type" value="Genomic_DNA"/>
</dbReference>
<comment type="caution">
    <text evidence="1">The sequence shown here is derived from an EMBL/GenBank/DDBJ whole genome shotgun (WGS) entry which is preliminary data.</text>
</comment>
<organism evidence="1 2">
    <name type="scientific">Akanthomyces muscarius</name>
    <name type="common">Entomopathogenic fungus</name>
    <name type="synonym">Lecanicillium muscarium</name>
    <dbReference type="NCBI Taxonomy" id="2231603"/>
    <lineage>
        <taxon>Eukaryota</taxon>
        <taxon>Fungi</taxon>
        <taxon>Dikarya</taxon>
        <taxon>Ascomycota</taxon>
        <taxon>Pezizomycotina</taxon>
        <taxon>Sordariomycetes</taxon>
        <taxon>Hypocreomycetidae</taxon>
        <taxon>Hypocreales</taxon>
        <taxon>Cordycipitaceae</taxon>
        <taxon>Akanthomyces</taxon>
    </lineage>
</organism>
<gene>
    <name evidence="1" type="ORF">LMH87_004309</name>
</gene>
<name>A0A9W8Q3K6_AKAMU</name>
<evidence type="ECO:0000313" key="1">
    <source>
        <dbReference type="EMBL" id="KAJ4145459.1"/>
    </source>
</evidence>
<sequence length="85" mass="10028">MGLRRKAVYKKTIEFSRLMGRRRPKRLNSSQGLAWLRRLVTFSVYRFLKSFTTLQNTDGKRHTQRLTQRVHGKGLARDGCCISRM</sequence>
<dbReference type="GeneID" id="80891468"/>
<dbReference type="RefSeq" id="XP_056049129.1">
    <property type="nucleotide sequence ID" value="XM_056195507.1"/>
</dbReference>
<protein>
    <submittedName>
        <fullName evidence="1">Uncharacterized protein</fullName>
    </submittedName>
</protein>
<evidence type="ECO:0000313" key="2">
    <source>
        <dbReference type="Proteomes" id="UP001144673"/>
    </source>
</evidence>